<keyword evidence="14" id="KW-0067">ATP-binding</keyword>
<keyword evidence="17" id="KW-0472">Membrane</keyword>
<feature type="domain" description="Hexokinase N-terminal" evidence="26">
    <location>
        <begin position="99"/>
        <end position="148"/>
    </location>
</feature>
<comment type="pathway">
    <text evidence="3">Carbohydrate degradation; glycolysis; D-glyceraldehyde 3-phosphate and glycerone phosphate from D-glucose: step 1/4.</text>
</comment>
<dbReference type="AlphaFoldDB" id="A0A8B9T3L3"/>
<comment type="subcellular location">
    <subcellularLocation>
        <location evidence="2">Cytoplasm</location>
        <location evidence="2">Cytosol</location>
    </subcellularLocation>
    <subcellularLocation>
        <location evidence="1">Mitochondrion outer membrane</location>
        <topology evidence="1">Peripheral membrane protein</topology>
    </subcellularLocation>
</comment>
<evidence type="ECO:0000256" key="19">
    <source>
        <dbReference type="ARBA" id="ARBA00039453"/>
    </source>
</evidence>
<keyword evidence="18" id="KW-0324">Glycolysis</keyword>
<evidence type="ECO:0000256" key="3">
    <source>
        <dbReference type="ARBA" id="ARBA00004888"/>
    </source>
</evidence>
<evidence type="ECO:0000256" key="2">
    <source>
        <dbReference type="ARBA" id="ARBA00004514"/>
    </source>
</evidence>
<feature type="domain" description="Hexokinase C-terminal" evidence="27">
    <location>
        <begin position="748"/>
        <end position="981"/>
    </location>
</feature>
<dbReference type="CDD" id="cd24128">
    <property type="entry name" value="ASKHA_NBD_HK2_meta_rpt2"/>
    <property type="match status" value="1"/>
</dbReference>
<keyword evidence="11" id="KW-0547">Nucleotide-binding</keyword>
<evidence type="ECO:0000256" key="25">
    <source>
        <dbReference type="ARBA" id="ARBA00048160"/>
    </source>
</evidence>
<evidence type="ECO:0000259" key="26">
    <source>
        <dbReference type="Pfam" id="PF00349"/>
    </source>
</evidence>
<dbReference type="FunFam" id="3.30.420.40:FF:000805">
    <property type="entry name" value="Hexokinase-2"/>
    <property type="match status" value="1"/>
</dbReference>
<evidence type="ECO:0000256" key="7">
    <source>
        <dbReference type="ARBA" id="ARBA00022490"/>
    </source>
</evidence>
<dbReference type="UniPathway" id="UPA00242"/>
<dbReference type="GO" id="GO:0008865">
    <property type="term" value="F:fructokinase activity"/>
    <property type="evidence" value="ECO:0007669"/>
    <property type="project" value="TreeGrafter"/>
</dbReference>
<organism evidence="28 29">
    <name type="scientific">Anas platyrhynchos</name>
    <name type="common">Mallard</name>
    <name type="synonym">Anas boschas</name>
    <dbReference type="NCBI Taxonomy" id="8839"/>
    <lineage>
        <taxon>Eukaryota</taxon>
        <taxon>Metazoa</taxon>
        <taxon>Chordata</taxon>
        <taxon>Craniata</taxon>
        <taxon>Vertebrata</taxon>
        <taxon>Euteleostomi</taxon>
        <taxon>Archelosauria</taxon>
        <taxon>Archosauria</taxon>
        <taxon>Dinosauria</taxon>
        <taxon>Saurischia</taxon>
        <taxon>Theropoda</taxon>
        <taxon>Coelurosauria</taxon>
        <taxon>Aves</taxon>
        <taxon>Neognathae</taxon>
        <taxon>Galloanserae</taxon>
        <taxon>Anseriformes</taxon>
        <taxon>Anatidae</taxon>
        <taxon>Anatinae</taxon>
        <taxon>Anas</taxon>
    </lineage>
</organism>
<dbReference type="InterPro" id="IPR022672">
    <property type="entry name" value="Hexokinase_N"/>
</dbReference>
<comment type="pathway">
    <text evidence="4">Carbohydrate metabolism; hexose metabolism.</text>
</comment>
<evidence type="ECO:0000256" key="23">
    <source>
        <dbReference type="ARBA" id="ARBA00047013"/>
    </source>
</evidence>
<name>A0A8B9T3L3_ANAPL</name>
<dbReference type="FunFam" id="3.40.367.20:FF:000020">
    <property type="entry name" value="Hexokinase-1"/>
    <property type="match status" value="1"/>
</dbReference>
<comment type="catalytic activity">
    <reaction evidence="24">
        <text>D-fructose + ATP = D-fructose 6-phosphate + ADP + H(+)</text>
        <dbReference type="Rhea" id="RHEA:16125"/>
        <dbReference type="ChEBI" id="CHEBI:15378"/>
        <dbReference type="ChEBI" id="CHEBI:30616"/>
        <dbReference type="ChEBI" id="CHEBI:37721"/>
        <dbReference type="ChEBI" id="CHEBI:61527"/>
        <dbReference type="ChEBI" id="CHEBI:456216"/>
        <dbReference type="EC" id="2.7.1.1"/>
    </reaction>
    <physiologicalReaction direction="left-to-right" evidence="24">
        <dbReference type="Rhea" id="RHEA:16126"/>
    </physiologicalReaction>
</comment>
<keyword evidence="13" id="KW-1000">Mitochondrion outer membrane</keyword>
<evidence type="ECO:0000256" key="21">
    <source>
        <dbReference type="ARBA" id="ARBA00044613"/>
    </source>
</evidence>
<evidence type="ECO:0000256" key="15">
    <source>
        <dbReference type="ARBA" id="ARBA00022990"/>
    </source>
</evidence>
<dbReference type="GO" id="GO:0005829">
    <property type="term" value="C:cytosol"/>
    <property type="evidence" value="ECO:0007669"/>
    <property type="project" value="UniProtKB-SubCell"/>
</dbReference>
<evidence type="ECO:0000256" key="13">
    <source>
        <dbReference type="ARBA" id="ARBA00022787"/>
    </source>
</evidence>
<keyword evidence="15" id="KW-0007">Acetylation</keyword>
<feature type="domain" description="Hexokinase N-terminal" evidence="26">
    <location>
        <begin position="202"/>
        <end position="296"/>
    </location>
</feature>
<evidence type="ECO:0000256" key="12">
    <source>
        <dbReference type="ARBA" id="ARBA00022777"/>
    </source>
</evidence>
<protein>
    <recommendedName>
        <fullName evidence="19">Hexokinase-2</fullName>
        <ecNumber evidence="6">2.7.1.1</ecNumber>
    </recommendedName>
    <alternativeName>
        <fullName evidence="20">Hexokinase type II</fullName>
    </alternativeName>
</protein>
<evidence type="ECO:0000256" key="24">
    <source>
        <dbReference type="ARBA" id="ARBA00047905"/>
    </source>
</evidence>
<evidence type="ECO:0000256" key="17">
    <source>
        <dbReference type="ARBA" id="ARBA00023136"/>
    </source>
</evidence>
<evidence type="ECO:0000256" key="1">
    <source>
        <dbReference type="ARBA" id="ARBA00004450"/>
    </source>
</evidence>
<evidence type="ECO:0000256" key="9">
    <source>
        <dbReference type="ARBA" id="ARBA00022679"/>
    </source>
</evidence>
<evidence type="ECO:0000259" key="27">
    <source>
        <dbReference type="Pfam" id="PF03727"/>
    </source>
</evidence>
<dbReference type="UniPathway" id="UPA00109">
    <property type="reaction ID" value="UER00180"/>
</dbReference>
<dbReference type="GO" id="GO:0001678">
    <property type="term" value="P:intracellular glucose homeostasis"/>
    <property type="evidence" value="ECO:0007669"/>
    <property type="project" value="InterPro"/>
</dbReference>
<evidence type="ECO:0000313" key="28">
    <source>
        <dbReference type="Ensembl" id="ENSAPLP00020015256.1"/>
    </source>
</evidence>
<feature type="domain" description="Hexokinase N-terminal" evidence="26">
    <location>
        <begin position="545"/>
        <end position="741"/>
    </location>
</feature>
<comment type="subunit">
    <text evidence="23">Monomer. Interacts with TIGAR; the interaction increases hexokinase activity in a hypoxia- and HIF1A-dependent manner.</text>
</comment>
<feature type="domain" description="Hexokinase C-terminal" evidence="27">
    <location>
        <begin position="303"/>
        <end position="533"/>
    </location>
</feature>
<evidence type="ECO:0000256" key="5">
    <source>
        <dbReference type="ARBA" id="ARBA00009225"/>
    </source>
</evidence>
<dbReference type="Gene3D" id="3.30.420.40">
    <property type="match status" value="3"/>
</dbReference>
<comment type="catalytic activity">
    <reaction evidence="25">
        <text>D-glucose + ATP = D-glucose 6-phosphate + ADP + H(+)</text>
        <dbReference type="Rhea" id="RHEA:17825"/>
        <dbReference type="ChEBI" id="CHEBI:4167"/>
        <dbReference type="ChEBI" id="CHEBI:15378"/>
        <dbReference type="ChEBI" id="CHEBI:30616"/>
        <dbReference type="ChEBI" id="CHEBI:61548"/>
        <dbReference type="ChEBI" id="CHEBI:456216"/>
        <dbReference type="EC" id="2.7.1.1"/>
    </reaction>
    <physiologicalReaction direction="left-to-right" evidence="25">
        <dbReference type="Rhea" id="RHEA:17826"/>
    </physiologicalReaction>
</comment>
<reference evidence="28" key="2">
    <citation type="submission" date="2025-08" db="UniProtKB">
        <authorList>
            <consortium name="Ensembl"/>
        </authorList>
    </citation>
    <scope>IDENTIFICATION</scope>
</reference>
<proteinExistence type="inferred from homology"/>
<dbReference type="PRINTS" id="PR00475">
    <property type="entry name" value="HEXOKINASE"/>
</dbReference>
<dbReference type="InterPro" id="IPR043129">
    <property type="entry name" value="ATPase_NBD"/>
</dbReference>
<dbReference type="PROSITE" id="PS51748">
    <property type="entry name" value="HEXOKINASE_2"/>
    <property type="match status" value="2"/>
</dbReference>
<dbReference type="Gene3D" id="3.40.367.20">
    <property type="match status" value="2"/>
</dbReference>
<dbReference type="FunFam" id="3.40.367.20:FF:000001">
    <property type="entry name" value="Hexokinase 1"/>
    <property type="match status" value="1"/>
</dbReference>
<dbReference type="EC" id="2.7.1.1" evidence="6"/>
<comment type="similarity">
    <text evidence="5">Belongs to the hexokinase family.</text>
</comment>
<reference evidence="28" key="1">
    <citation type="submission" date="2019-08" db="EMBL/GenBank/DDBJ databases">
        <title>Three high-quality genomes provides insights into domestication of ducks.</title>
        <authorList>
            <person name="Hou Z.C."/>
            <person name="Zhu F."/>
            <person name="Yin Z.T."/>
            <person name="Zhang F."/>
        </authorList>
    </citation>
    <scope>NUCLEOTIDE SEQUENCE [LARGE SCALE GENOMIC DNA]</scope>
</reference>
<dbReference type="GO" id="GO:0004340">
    <property type="term" value="F:glucokinase activity"/>
    <property type="evidence" value="ECO:0007669"/>
    <property type="project" value="TreeGrafter"/>
</dbReference>
<evidence type="ECO:0000256" key="8">
    <source>
        <dbReference type="ARBA" id="ARBA00022533"/>
    </source>
</evidence>
<keyword evidence="7" id="KW-0963">Cytoplasm</keyword>
<reference evidence="28" key="3">
    <citation type="submission" date="2025-09" db="UniProtKB">
        <authorList>
            <consortium name="Ensembl"/>
        </authorList>
    </citation>
    <scope>IDENTIFICATION</scope>
</reference>
<keyword evidence="9" id="KW-0808">Transferase</keyword>
<dbReference type="Pfam" id="PF03727">
    <property type="entry name" value="Hexokinase_2"/>
    <property type="match status" value="2"/>
</dbReference>
<dbReference type="GO" id="GO:0006006">
    <property type="term" value="P:glucose metabolic process"/>
    <property type="evidence" value="ECO:0007669"/>
    <property type="project" value="TreeGrafter"/>
</dbReference>
<keyword evidence="10" id="KW-0677">Repeat</keyword>
<dbReference type="InterPro" id="IPR022673">
    <property type="entry name" value="Hexokinase_C"/>
</dbReference>
<evidence type="ECO:0000256" key="18">
    <source>
        <dbReference type="ARBA" id="ARBA00023152"/>
    </source>
</evidence>
<evidence type="ECO:0000313" key="29">
    <source>
        <dbReference type="Proteomes" id="UP000694400"/>
    </source>
</evidence>
<dbReference type="PROSITE" id="PS00378">
    <property type="entry name" value="HEXOKINASE_1"/>
    <property type="match status" value="2"/>
</dbReference>
<dbReference type="Ensembl" id="ENSAPLT00020016442.1">
    <property type="protein sequence ID" value="ENSAPLP00020015256.1"/>
    <property type="gene ID" value="ENSAPLG00020009544.1"/>
</dbReference>
<evidence type="ECO:0000256" key="11">
    <source>
        <dbReference type="ARBA" id="ARBA00022741"/>
    </source>
</evidence>
<evidence type="ECO:0000256" key="10">
    <source>
        <dbReference type="ARBA" id="ARBA00022737"/>
    </source>
</evidence>
<dbReference type="FunFam" id="3.30.420.40:FF:000015">
    <property type="entry name" value="Hexokinase 1"/>
    <property type="match status" value="1"/>
</dbReference>
<evidence type="ECO:0000256" key="20">
    <source>
        <dbReference type="ARBA" id="ARBA00041371"/>
    </source>
</evidence>
<dbReference type="GO" id="GO:0005524">
    <property type="term" value="F:ATP binding"/>
    <property type="evidence" value="ECO:0007669"/>
    <property type="project" value="UniProtKB-KW"/>
</dbReference>
<evidence type="ECO:0000256" key="14">
    <source>
        <dbReference type="ARBA" id="ARBA00022840"/>
    </source>
</evidence>
<dbReference type="PANTHER" id="PTHR19443">
    <property type="entry name" value="HEXOKINASE"/>
    <property type="match status" value="1"/>
</dbReference>
<evidence type="ECO:0000256" key="16">
    <source>
        <dbReference type="ARBA" id="ARBA00023128"/>
    </source>
</evidence>
<accession>A0A8B9T3L3</accession>
<sequence>MAWCHLPYGTALVSSPGIASFLGGVLGIGSPGWGCSGFLLQSPQIRPTSPQGLHPRPCPTSGEGAGFPPASPAAPARASCFGCCLKGPAPLTPGSLLAEDGDFLALDLGGTNFRVLRVRVSDNGLQKVEMESQIYEIHEDLMRGSGAQVGGSLPSFTPWPPSPGEPRRVGSVWVCCGGQRGTPAPPARGTRPLLSCTPSTFQLFDHIAECLANFMEKLKIKDKKLPLGFTFSFPCHQTKLDESILVTWTKGFKCSSVEGKDVVSLLRKAIKKRGDFDIDIVAVVNDTVGTMMTCGYDDHNCEVGLIVGTGTNACYMEEMRHIDLVEGDEGRMCINMEWGAFGDDGALNDIRTGVRPRDRHGLAQPRFEKMISGMYMGELVRLILVKMAKEGLLFRGKLTSDLRTTGHFETRYVSAIEKEKEGLQKAHEILTKLGLEPSHEDCLATHRICQIVSTRSANLCGATLAAVLRRIKENKGVDRLRSTVGVDGSVYKKHPHFARRLHKTVRKLLPDCEIRFVRSEDGSGKGAAMVTAVAYRLAAQHKARQKILEALKLSHEQLLEVKRRMRVEMEKGLGKETHAKATVKMLPTYVCSTPDGTEKGDFLALDLGGTNFRVLLVRVRNGMRRGVEMHNKIYSIPLEIMQGTGEELFDHIVHCISDFLEYMGMKGVSLPLGFTFSFPCKQTSLDEGILLKWTKGFKATGCEGEDVVSLLKEAIHRREEFDLDVVAVVNDTVGTMMTCGYEDPYCEVGLIVGTGSNACYMEEMRNVELVEGDEGRMCINMEWGAFGDSGCLDDIRTEFDLAVDELSLNPGKQRFEKMISGMYLGEIVRNILIDFTKRGLLFRGRISERLKTRGIFETKFLSQIESDCLALLQVRSILQHLGLESTCDDSIIVKEVCTVVARRAAQLCGAGMAAVVDKIRENRGLDFLKVTVGVDGTLYKLHPHFSTVMHETVKQLSPKCEVTFLQSEDGSGKGAALITAVACRIREAGQR</sequence>
<dbReference type="Proteomes" id="UP000694400">
    <property type="component" value="Chromosome 27"/>
</dbReference>
<keyword evidence="16" id="KW-0496">Mitochondrion</keyword>
<comment type="function">
    <text evidence="22">Catalyzes the phosphorylation of hexose, such as D-glucose and D-fructose, to hexose 6-phosphate (D-glucose 6-phosphate and D-fructose 6-phosphate, respectively). Mediates the initial step of glycolysis by catalyzing phosphorylation of D-glucose to D-glucose 6-phosphate. Plays a key role in maintaining the integrity of the outer mitochondrial membrane by preventing the release of apoptogenic molecules from the intermembrane space and subsequent apoptosis.</text>
</comment>
<comment type="catalytic activity">
    <reaction evidence="21">
        <text>a D-hexose + ATP = a D-hexose 6-phosphate + ADP + H(+)</text>
        <dbReference type="Rhea" id="RHEA:22740"/>
        <dbReference type="ChEBI" id="CHEBI:4194"/>
        <dbReference type="ChEBI" id="CHEBI:15378"/>
        <dbReference type="ChEBI" id="CHEBI:30616"/>
        <dbReference type="ChEBI" id="CHEBI:229467"/>
        <dbReference type="ChEBI" id="CHEBI:456216"/>
        <dbReference type="EC" id="2.7.1.1"/>
    </reaction>
    <physiologicalReaction direction="left-to-right" evidence="21">
        <dbReference type="Rhea" id="RHEA:22741"/>
    </physiologicalReaction>
</comment>
<dbReference type="InterPro" id="IPR019807">
    <property type="entry name" value="Hexokinase_BS"/>
</dbReference>
<dbReference type="GO" id="GO:0005741">
    <property type="term" value="C:mitochondrial outer membrane"/>
    <property type="evidence" value="ECO:0007669"/>
    <property type="project" value="UniProtKB-SubCell"/>
</dbReference>
<evidence type="ECO:0000256" key="6">
    <source>
        <dbReference type="ARBA" id="ARBA00012324"/>
    </source>
</evidence>
<dbReference type="Pfam" id="PF00349">
    <property type="entry name" value="Hexokinase_1"/>
    <property type="match status" value="3"/>
</dbReference>
<dbReference type="GO" id="GO:0006096">
    <property type="term" value="P:glycolytic process"/>
    <property type="evidence" value="ECO:0007669"/>
    <property type="project" value="UniProtKB-UniPathway"/>
</dbReference>
<dbReference type="GO" id="GO:0005536">
    <property type="term" value="F:D-glucose binding"/>
    <property type="evidence" value="ECO:0007669"/>
    <property type="project" value="InterPro"/>
</dbReference>
<keyword evidence="12" id="KW-0418">Kinase</keyword>
<keyword evidence="8" id="KW-0021">Allosteric enzyme</keyword>
<dbReference type="InterPro" id="IPR001312">
    <property type="entry name" value="Hexokinase"/>
</dbReference>
<evidence type="ECO:0000256" key="4">
    <source>
        <dbReference type="ARBA" id="ARBA00005028"/>
    </source>
</evidence>
<evidence type="ECO:0000256" key="22">
    <source>
        <dbReference type="ARBA" id="ARBA00046097"/>
    </source>
</evidence>
<dbReference type="SUPFAM" id="SSF53067">
    <property type="entry name" value="Actin-like ATPase domain"/>
    <property type="match status" value="5"/>
</dbReference>
<dbReference type="PANTHER" id="PTHR19443:SF4">
    <property type="entry name" value="HEXOKINASE-2"/>
    <property type="match status" value="1"/>
</dbReference>